<dbReference type="SUPFAM" id="SSF50978">
    <property type="entry name" value="WD40 repeat-like"/>
    <property type="match status" value="1"/>
</dbReference>
<sequence>MSDLIEAVFTSDANGSQWTCCAWDPRTGTNVMMYKGGGAAAENSLVLVRHEYLITANNTKPMLHIWPLNSQDQVSGTRFITPGKVLSLDVSPDGNYLVAGIQEVVHIWHLCSGKMITALSKHYQAVTKIKFTDDGSHFLSAGQDGNIVVWNLTKAISTNQKEAQPLYTLSGHGLSVTDFHVGAGGVRALLYTVSLDRTCRVYDLSTGNLLLDIVFPEAMQRIVVNKSETVAYLGSVSGRIYEVNLCSPPRSREYHIGIEESKNSFTGHNGSVTCLALSVDGELLISGGVDENVNIWHTPSRQLIRTLPHKGKISNVAFTCVTRRLKEPLEAKHKPSFVVTGNLKRMVDVEDDNYVVETIVNEAIEVTSARPKRPAVVTSTGTATTDSSNEIEKLRAQINELQKVNKELFNFCAKQSLLRE</sequence>
<dbReference type="EMBL" id="LR899013">
    <property type="protein sequence ID" value="CAD7089774.1"/>
    <property type="molecule type" value="Genomic_DNA"/>
</dbReference>
<dbReference type="GO" id="GO:0006364">
    <property type="term" value="P:rRNA processing"/>
    <property type="evidence" value="ECO:0007669"/>
    <property type="project" value="TreeGrafter"/>
</dbReference>
<evidence type="ECO:0000313" key="5">
    <source>
        <dbReference type="EMBL" id="CAD7089774.1"/>
    </source>
</evidence>
<dbReference type="Proteomes" id="UP000594454">
    <property type="component" value="Chromosome 5"/>
</dbReference>
<feature type="coiled-coil region" evidence="4">
    <location>
        <begin position="384"/>
        <end position="411"/>
    </location>
</feature>
<accession>A0A7R8V052</accession>
<keyword evidence="2" id="KW-0677">Repeat</keyword>
<dbReference type="OMA" id="GVNARIY"/>
<feature type="repeat" description="WD" evidence="3">
    <location>
        <begin position="265"/>
        <end position="306"/>
    </location>
</feature>
<protein>
    <recommendedName>
        <fullName evidence="7">WD repeat-containing protein 18</fullName>
    </recommendedName>
</protein>
<proteinExistence type="predicted"/>
<dbReference type="Pfam" id="PF00400">
    <property type="entry name" value="WD40"/>
    <property type="match status" value="3"/>
</dbReference>
<reference evidence="5 6" key="1">
    <citation type="submission" date="2020-11" db="EMBL/GenBank/DDBJ databases">
        <authorList>
            <person name="Wallbank WR R."/>
            <person name="Pardo Diaz C."/>
            <person name="Kozak K."/>
            <person name="Martin S."/>
            <person name="Jiggins C."/>
            <person name="Moest M."/>
            <person name="Warren A I."/>
            <person name="Generalovic N T."/>
            <person name="Byers J.R.P. K."/>
            <person name="Montejo-Kovacevich G."/>
            <person name="Yen C E."/>
        </authorList>
    </citation>
    <scope>NUCLEOTIDE SEQUENCE [LARGE SCALE GENOMIC DNA]</scope>
</reference>
<dbReference type="SMART" id="SM00320">
    <property type="entry name" value="WD40"/>
    <property type="match status" value="4"/>
</dbReference>
<evidence type="ECO:0000313" key="6">
    <source>
        <dbReference type="Proteomes" id="UP000594454"/>
    </source>
</evidence>
<keyword evidence="1 3" id="KW-0853">WD repeat</keyword>
<dbReference type="OrthoDB" id="756370at2759"/>
<dbReference type="AlphaFoldDB" id="A0A7R8V052"/>
<evidence type="ECO:0008006" key="7">
    <source>
        <dbReference type="Google" id="ProtNLM"/>
    </source>
</evidence>
<dbReference type="PANTHER" id="PTHR18763">
    <property type="entry name" value="WD-REPEAT PROTEIN 18"/>
    <property type="match status" value="1"/>
</dbReference>
<dbReference type="InterPro" id="IPR001680">
    <property type="entry name" value="WD40_rpt"/>
</dbReference>
<gene>
    <name evidence="5" type="ORF">HERILL_LOCUS12304</name>
</gene>
<evidence type="ECO:0000256" key="1">
    <source>
        <dbReference type="ARBA" id="ARBA00022574"/>
    </source>
</evidence>
<dbReference type="PANTHER" id="PTHR18763:SF0">
    <property type="entry name" value="WD REPEAT-CONTAINING PROTEIN 18"/>
    <property type="match status" value="1"/>
</dbReference>
<evidence type="ECO:0000256" key="3">
    <source>
        <dbReference type="PROSITE-ProRule" id="PRU00221"/>
    </source>
</evidence>
<evidence type="ECO:0000256" key="2">
    <source>
        <dbReference type="ARBA" id="ARBA00022737"/>
    </source>
</evidence>
<dbReference type="InParanoid" id="A0A7R8V052"/>
<name>A0A7R8V052_HERIL</name>
<dbReference type="InterPro" id="IPR045227">
    <property type="entry name" value="WDR18/Ipi3/RID3"/>
</dbReference>
<evidence type="ECO:0000256" key="4">
    <source>
        <dbReference type="SAM" id="Coils"/>
    </source>
</evidence>
<dbReference type="InterPro" id="IPR015943">
    <property type="entry name" value="WD40/YVTN_repeat-like_dom_sf"/>
</dbReference>
<dbReference type="InterPro" id="IPR036322">
    <property type="entry name" value="WD40_repeat_dom_sf"/>
</dbReference>
<dbReference type="GO" id="GO:0120330">
    <property type="term" value="C:rixosome complex"/>
    <property type="evidence" value="ECO:0007669"/>
    <property type="project" value="TreeGrafter"/>
</dbReference>
<feature type="repeat" description="WD" evidence="3">
    <location>
        <begin position="119"/>
        <end position="160"/>
    </location>
</feature>
<dbReference type="GO" id="GO:0006261">
    <property type="term" value="P:DNA-templated DNA replication"/>
    <property type="evidence" value="ECO:0007669"/>
    <property type="project" value="TreeGrafter"/>
</dbReference>
<keyword evidence="4" id="KW-0175">Coiled coil</keyword>
<dbReference type="PROSITE" id="PS50082">
    <property type="entry name" value="WD_REPEATS_2"/>
    <property type="match status" value="2"/>
</dbReference>
<dbReference type="GO" id="GO:0005656">
    <property type="term" value="C:nuclear pre-replicative complex"/>
    <property type="evidence" value="ECO:0007669"/>
    <property type="project" value="TreeGrafter"/>
</dbReference>
<organism evidence="5 6">
    <name type="scientific">Hermetia illucens</name>
    <name type="common">Black soldier fly</name>
    <dbReference type="NCBI Taxonomy" id="343691"/>
    <lineage>
        <taxon>Eukaryota</taxon>
        <taxon>Metazoa</taxon>
        <taxon>Ecdysozoa</taxon>
        <taxon>Arthropoda</taxon>
        <taxon>Hexapoda</taxon>
        <taxon>Insecta</taxon>
        <taxon>Pterygota</taxon>
        <taxon>Neoptera</taxon>
        <taxon>Endopterygota</taxon>
        <taxon>Diptera</taxon>
        <taxon>Brachycera</taxon>
        <taxon>Stratiomyomorpha</taxon>
        <taxon>Stratiomyidae</taxon>
        <taxon>Hermetiinae</taxon>
        <taxon>Hermetia</taxon>
    </lineage>
</organism>
<keyword evidence="6" id="KW-1185">Reference proteome</keyword>
<dbReference type="Gene3D" id="2.130.10.10">
    <property type="entry name" value="YVTN repeat-like/Quinoprotein amine dehydrogenase"/>
    <property type="match status" value="2"/>
</dbReference>
<dbReference type="PROSITE" id="PS50294">
    <property type="entry name" value="WD_REPEATS_REGION"/>
    <property type="match status" value="2"/>
</dbReference>
<dbReference type="FunCoup" id="A0A7R8V052">
    <property type="interactions" value="1254"/>
</dbReference>